<reference evidence="4 5" key="1">
    <citation type="submission" date="2018-05" db="EMBL/GenBank/DDBJ databases">
        <title>Genomic Encyclopedia of Type Strains, Phase IV (KMG-IV): sequencing the most valuable type-strain genomes for metagenomic binning, comparative biology and taxonomic classification.</title>
        <authorList>
            <person name="Goeker M."/>
        </authorList>
    </citation>
    <scope>NUCLEOTIDE SEQUENCE [LARGE SCALE GENOMIC DNA]</scope>
    <source>
        <strain evidence="4 5">DSM 103371</strain>
    </source>
</reference>
<dbReference type="EMBL" id="QGGV01000008">
    <property type="protein sequence ID" value="PWK55196.1"/>
    <property type="molecule type" value="Genomic_DNA"/>
</dbReference>
<dbReference type="Gene3D" id="3.40.50.2300">
    <property type="match status" value="1"/>
</dbReference>
<comment type="caution">
    <text evidence="4">The sequence shown here is derived from an EMBL/GenBank/DDBJ whole genome shotgun (WGS) entry which is preliminary data.</text>
</comment>
<accession>A0A316G5H5</accession>
<dbReference type="InterPro" id="IPR050595">
    <property type="entry name" value="Bact_response_regulator"/>
</dbReference>
<evidence type="ECO:0000313" key="5">
    <source>
        <dbReference type="Proteomes" id="UP000245390"/>
    </source>
</evidence>
<keyword evidence="1 2" id="KW-0597">Phosphoprotein</keyword>
<gene>
    <name evidence="4" type="ORF">C8D95_10875</name>
</gene>
<evidence type="ECO:0000313" key="4">
    <source>
        <dbReference type="EMBL" id="PWK55196.1"/>
    </source>
</evidence>
<evidence type="ECO:0000259" key="3">
    <source>
        <dbReference type="PROSITE" id="PS50110"/>
    </source>
</evidence>
<dbReference type="Pfam" id="PF00072">
    <property type="entry name" value="Response_reg"/>
    <property type="match status" value="1"/>
</dbReference>
<dbReference type="PANTHER" id="PTHR44591:SF24">
    <property type="entry name" value="PROTEIN-GLUTAMATE METHYLESTERASE_PROTEIN-GLUTAMINE GLUTAMINASE 1"/>
    <property type="match status" value="1"/>
</dbReference>
<name>A0A316G5H5_9RHOB</name>
<dbReference type="SUPFAM" id="SSF52172">
    <property type="entry name" value="CheY-like"/>
    <property type="match status" value="1"/>
</dbReference>
<feature type="domain" description="Response regulatory" evidence="3">
    <location>
        <begin position="7"/>
        <end position="117"/>
    </location>
</feature>
<evidence type="ECO:0000256" key="1">
    <source>
        <dbReference type="ARBA" id="ARBA00022553"/>
    </source>
</evidence>
<evidence type="ECO:0000256" key="2">
    <source>
        <dbReference type="PROSITE-ProRule" id="PRU00169"/>
    </source>
</evidence>
<dbReference type="InterPro" id="IPR011006">
    <property type="entry name" value="CheY-like_superfamily"/>
</dbReference>
<proteinExistence type="predicted"/>
<dbReference type="AlphaFoldDB" id="A0A316G5H5"/>
<dbReference type="GO" id="GO:0000160">
    <property type="term" value="P:phosphorelay signal transduction system"/>
    <property type="evidence" value="ECO:0007669"/>
    <property type="project" value="InterPro"/>
</dbReference>
<sequence>MTDEPLTILAVEDEALIAMELEDLLKDLGHNVMGPASTPAAAIELLQSRKPDVAVVDANLAGKSAQPVVDALKDAGVPVILASGYEPNELKQFGLEGLLVSKPYRAKDLARALEHVLRSGKD</sequence>
<dbReference type="PROSITE" id="PS50110">
    <property type="entry name" value="RESPONSE_REGULATORY"/>
    <property type="match status" value="1"/>
</dbReference>
<organism evidence="4 5">
    <name type="scientific">Silicimonas algicola</name>
    <dbReference type="NCBI Taxonomy" id="1826607"/>
    <lineage>
        <taxon>Bacteria</taxon>
        <taxon>Pseudomonadati</taxon>
        <taxon>Pseudomonadota</taxon>
        <taxon>Alphaproteobacteria</taxon>
        <taxon>Rhodobacterales</taxon>
        <taxon>Paracoccaceae</taxon>
    </lineage>
</organism>
<dbReference type="Proteomes" id="UP000245390">
    <property type="component" value="Unassembled WGS sequence"/>
</dbReference>
<feature type="modified residue" description="4-aspartylphosphate" evidence="2">
    <location>
        <position position="57"/>
    </location>
</feature>
<dbReference type="InterPro" id="IPR001789">
    <property type="entry name" value="Sig_transdc_resp-reg_receiver"/>
</dbReference>
<dbReference type="OrthoDB" id="582170at2"/>
<dbReference type="SMART" id="SM00448">
    <property type="entry name" value="REC"/>
    <property type="match status" value="1"/>
</dbReference>
<dbReference type="KEGG" id="salo:EF888_06900"/>
<protein>
    <submittedName>
        <fullName evidence="4">CheY-like chemotaxis protein</fullName>
    </submittedName>
</protein>
<dbReference type="RefSeq" id="WP_109760202.1">
    <property type="nucleotide sequence ID" value="NZ_CP034588.1"/>
</dbReference>
<dbReference type="PANTHER" id="PTHR44591">
    <property type="entry name" value="STRESS RESPONSE REGULATOR PROTEIN 1"/>
    <property type="match status" value="1"/>
</dbReference>
<keyword evidence="5" id="KW-1185">Reference proteome</keyword>